<keyword evidence="8" id="KW-1185">Reference proteome</keyword>
<protein>
    <recommendedName>
        <fullName evidence="6">FAD-binding domain-containing protein</fullName>
    </recommendedName>
</protein>
<dbReference type="InterPro" id="IPR036188">
    <property type="entry name" value="FAD/NAD-bd_sf"/>
</dbReference>
<dbReference type="SUPFAM" id="SSF51905">
    <property type="entry name" value="FAD/NAD(P)-binding domain"/>
    <property type="match status" value="1"/>
</dbReference>
<evidence type="ECO:0000313" key="7">
    <source>
        <dbReference type="EMBL" id="KAK0727551.1"/>
    </source>
</evidence>
<comment type="caution">
    <text evidence="7">The sequence shown here is derived from an EMBL/GenBank/DDBJ whole genome shotgun (WGS) entry which is preliminary data.</text>
</comment>
<dbReference type="Gene3D" id="3.50.50.60">
    <property type="entry name" value="FAD/NAD(P)-binding domain"/>
    <property type="match status" value="2"/>
</dbReference>
<dbReference type="PRINTS" id="PR00420">
    <property type="entry name" value="RNGMNOXGNASE"/>
</dbReference>
<dbReference type="AlphaFoldDB" id="A0AA40E858"/>
<gene>
    <name evidence="7" type="ORF">B0T26DRAFT_809909</name>
</gene>
<name>A0AA40E858_9PEZI</name>
<dbReference type="GO" id="GO:0004497">
    <property type="term" value="F:monooxygenase activity"/>
    <property type="evidence" value="ECO:0007669"/>
    <property type="project" value="InterPro"/>
</dbReference>
<proteinExistence type="inferred from homology"/>
<organism evidence="7 8">
    <name type="scientific">Lasiosphaeria miniovina</name>
    <dbReference type="NCBI Taxonomy" id="1954250"/>
    <lineage>
        <taxon>Eukaryota</taxon>
        <taxon>Fungi</taxon>
        <taxon>Dikarya</taxon>
        <taxon>Ascomycota</taxon>
        <taxon>Pezizomycotina</taxon>
        <taxon>Sordariomycetes</taxon>
        <taxon>Sordariomycetidae</taxon>
        <taxon>Sordariales</taxon>
        <taxon>Lasiosphaeriaceae</taxon>
        <taxon>Lasiosphaeria</taxon>
    </lineage>
</organism>
<dbReference type="PANTHER" id="PTHR47356:SF2">
    <property type="entry name" value="FAD-BINDING DOMAIN-CONTAINING PROTEIN-RELATED"/>
    <property type="match status" value="1"/>
</dbReference>
<evidence type="ECO:0000313" key="8">
    <source>
        <dbReference type="Proteomes" id="UP001172101"/>
    </source>
</evidence>
<keyword evidence="5" id="KW-0560">Oxidoreductase</keyword>
<evidence type="ECO:0000256" key="2">
    <source>
        <dbReference type="ARBA" id="ARBA00007992"/>
    </source>
</evidence>
<dbReference type="PANTHER" id="PTHR47356">
    <property type="entry name" value="FAD-DEPENDENT MONOOXYGENASE ASQG-RELATED"/>
    <property type="match status" value="1"/>
</dbReference>
<evidence type="ECO:0000256" key="4">
    <source>
        <dbReference type="ARBA" id="ARBA00022827"/>
    </source>
</evidence>
<feature type="domain" description="FAD-binding" evidence="6">
    <location>
        <begin position="7"/>
        <end position="152"/>
    </location>
</feature>
<dbReference type="EMBL" id="JAUIRO010000002">
    <property type="protein sequence ID" value="KAK0727551.1"/>
    <property type="molecule type" value="Genomic_DNA"/>
</dbReference>
<comment type="similarity">
    <text evidence="2">Belongs to the paxM FAD-dependent monooxygenase family.</text>
</comment>
<dbReference type="RefSeq" id="XP_060300406.1">
    <property type="nucleotide sequence ID" value="XM_060447260.1"/>
</dbReference>
<keyword evidence="4" id="KW-0274">FAD</keyword>
<comment type="cofactor">
    <cofactor evidence="1">
        <name>FAD</name>
        <dbReference type="ChEBI" id="CHEBI:57692"/>
    </cofactor>
</comment>
<evidence type="ECO:0000256" key="1">
    <source>
        <dbReference type="ARBA" id="ARBA00001974"/>
    </source>
</evidence>
<evidence type="ECO:0000256" key="5">
    <source>
        <dbReference type="ARBA" id="ARBA00023002"/>
    </source>
</evidence>
<keyword evidence="3" id="KW-0285">Flavoprotein</keyword>
<dbReference type="Proteomes" id="UP001172101">
    <property type="component" value="Unassembled WGS sequence"/>
</dbReference>
<dbReference type="InterPro" id="IPR002938">
    <property type="entry name" value="FAD-bd"/>
</dbReference>
<evidence type="ECO:0000259" key="6">
    <source>
        <dbReference type="Pfam" id="PF01494"/>
    </source>
</evidence>
<reference evidence="7" key="1">
    <citation type="submission" date="2023-06" db="EMBL/GenBank/DDBJ databases">
        <title>Genome-scale phylogeny and comparative genomics of the fungal order Sordariales.</title>
        <authorList>
            <consortium name="Lawrence Berkeley National Laboratory"/>
            <person name="Hensen N."/>
            <person name="Bonometti L."/>
            <person name="Westerberg I."/>
            <person name="Brannstrom I.O."/>
            <person name="Guillou S."/>
            <person name="Cros-Aarteil S."/>
            <person name="Calhoun S."/>
            <person name="Haridas S."/>
            <person name="Kuo A."/>
            <person name="Mondo S."/>
            <person name="Pangilinan J."/>
            <person name="Riley R."/>
            <person name="LaButti K."/>
            <person name="Andreopoulos B."/>
            <person name="Lipzen A."/>
            <person name="Chen C."/>
            <person name="Yanf M."/>
            <person name="Daum C."/>
            <person name="Ng V."/>
            <person name="Clum A."/>
            <person name="Steindorff A."/>
            <person name="Ohm R."/>
            <person name="Martin F."/>
            <person name="Silar P."/>
            <person name="Natvig D."/>
            <person name="Lalanne C."/>
            <person name="Gautier V."/>
            <person name="Ament-velasquez S.L."/>
            <person name="Kruys A."/>
            <person name="Hutchinson M.I."/>
            <person name="Powell A.J."/>
            <person name="Barry K."/>
            <person name="Miller A.N."/>
            <person name="Grigoriev I.V."/>
            <person name="Debuchy R."/>
            <person name="Gladieux P."/>
            <person name="Thoren M.H."/>
            <person name="Johannesson H."/>
        </authorList>
    </citation>
    <scope>NUCLEOTIDE SEQUENCE</scope>
    <source>
        <strain evidence="7">SMH2392-1A</strain>
    </source>
</reference>
<dbReference type="GeneID" id="85330530"/>
<dbReference type="InterPro" id="IPR050562">
    <property type="entry name" value="FAD_mOase_fung"/>
</dbReference>
<accession>A0AA40E858</accession>
<sequence>MVPDSEFKVIVVGGGPVGLTAAHALAKAGIDYVLLEHRREVVIDVGASLVVWPQGFRILTQLGILEPLTALGVELGCTRSLELGGHKYKTSWATEAMKKNAADKARVLTGKQVVDIESGADGVVVHCKDGSAHRGSMVVGADGVHSLVRQRMRHLALSAASPKVNDEHPYACEYRLFWCTFLRPVGCDLAAGDAVEVHGKDSSLQCLNGADRSWLFIYERLAAPPPRGTRVSYTAADIDALAMRNGDHAVSETLRVRDVLPLRCSGGMSDLEEGVVEHWSFGRVVLAGDACHNMTPNQGLGYNNGIQDIAVLLNELHGALRDHHATTTTSSMPKTPLPLTTLTGVFDRYQSSRSELLARDYAASVALTRASSWHTWADRALDRHVFPAIPFHDELVLNTRMSRNVAQAPVLRFVRCAAEPFVGRIKWRHALSLENEDGGGMENGVAGIYGGG</sequence>
<dbReference type="GO" id="GO:0071949">
    <property type="term" value="F:FAD binding"/>
    <property type="evidence" value="ECO:0007669"/>
    <property type="project" value="InterPro"/>
</dbReference>
<feature type="domain" description="FAD-binding" evidence="6">
    <location>
        <begin position="272"/>
        <end position="323"/>
    </location>
</feature>
<evidence type="ECO:0000256" key="3">
    <source>
        <dbReference type="ARBA" id="ARBA00022630"/>
    </source>
</evidence>
<dbReference type="Pfam" id="PF01494">
    <property type="entry name" value="FAD_binding_3"/>
    <property type="match status" value="2"/>
</dbReference>